<dbReference type="InterPro" id="IPR041489">
    <property type="entry name" value="PDZ_6"/>
</dbReference>
<keyword evidence="8" id="KW-1185">Reference proteome</keyword>
<dbReference type="AlphaFoldDB" id="A0AA45WWC4"/>
<reference evidence="7" key="1">
    <citation type="submission" date="2017-05" db="EMBL/GenBank/DDBJ databases">
        <authorList>
            <person name="Varghese N."/>
            <person name="Submissions S."/>
        </authorList>
    </citation>
    <scope>NUCLEOTIDE SEQUENCE</scope>
    <source>
        <strain evidence="7">Su22</strain>
    </source>
</reference>
<keyword evidence="2 5" id="KW-0645">Protease</keyword>
<dbReference type="Pfam" id="PF03572">
    <property type="entry name" value="Peptidase_S41"/>
    <property type="match status" value="1"/>
</dbReference>
<gene>
    <name evidence="7" type="ORF">SAMN06296020_10690</name>
</gene>
<evidence type="ECO:0000256" key="2">
    <source>
        <dbReference type="ARBA" id="ARBA00022670"/>
    </source>
</evidence>
<dbReference type="InterPro" id="IPR002477">
    <property type="entry name" value="Peptidoglycan-bd-like"/>
</dbReference>
<evidence type="ECO:0000313" key="7">
    <source>
        <dbReference type="EMBL" id="SMP56619.1"/>
    </source>
</evidence>
<dbReference type="NCBIfam" id="TIGR00225">
    <property type="entry name" value="prc"/>
    <property type="match status" value="1"/>
</dbReference>
<dbReference type="InterPro" id="IPR001478">
    <property type="entry name" value="PDZ"/>
</dbReference>
<dbReference type="Pfam" id="PF01471">
    <property type="entry name" value="PG_binding_1"/>
    <property type="match status" value="1"/>
</dbReference>
<dbReference type="Gene3D" id="3.90.226.10">
    <property type="entry name" value="2-enoyl-CoA Hydratase, Chain A, domain 1"/>
    <property type="match status" value="1"/>
</dbReference>
<dbReference type="GO" id="GO:0008236">
    <property type="term" value="F:serine-type peptidase activity"/>
    <property type="evidence" value="ECO:0007669"/>
    <property type="project" value="UniProtKB-KW"/>
</dbReference>
<proteinExistence type="inferred from homology"/>
<dbReference type="InterPro" id="IPR029045">
    <property type="entry name" value="ClpP/crotonase-like_dom_sf"/>
</dbReference>
<dbReference type="InterPro" id="IPR005151">
    <property type="entry name" value="Tail-specific_protease"/>
</dbReference>
<dbReference type="Proteomes" id="UP001158066">
    <property type="component" value="Unassembled WGS sequence"/>
</dbReference>
<dbReference type="InterPro" id="IPR036366">
    <property type="entry name" value="PGBDSf"/>
</dbReference>
<dbReference type="InterPro" id="IPR036365">
    <property type="entry name" value="PGBD-like_sf"/>
</dbReference>
<dbReference type="SMART" id="SM00245">
    <property type="entry name" value="TSPc"/>
    <property type="match status" value="1"/>
</dbReference>
<dbReference type="EMBL" id="FXUF01000006">
    <property type="protein sequence ID" value="SMP56619.1"/>
    <property type="molecule type" value="Genomic_DNA"/>
</dbReference>
<dbReference type="GO" id="GO:0004175">
    <property type="term" value="F:endopeptidase activity"/>
    <property type="evidence" value="ECO:0007669"/>
    <property type="project" value="TreeGrafter"/>
</dbReference>
<evidence type="ECO:0000256" key="3">
    <source>
        <dbReference type="ARBA" id="ARBA00022801"/>
    </source>
</evidence>
<dbReference type="Gene3D" id="1.10.101.10">
    <property type="entry name" value="PGBD-like superfamily/PGBD"/>
    <property type="match status" value="1"/>
</dbReference>
<dbReference type="RefSeq" id="WP_283409259.1">
    <property type="nucleotide sequence ID" value="NZ_FXUF01000006.1"/>
</dbReference>
<dbReference type="GO" id="GO:0006508">
    <property type="term" value="P:proteolysis"/>
    <property type="evidence" value="ECO:0007669"/>
    <property type="project" value="UniProtKB-KW"/>
</dbReference>
<feature type="domain" description="PDZ" evidence="6">
    <location>
        <begin position="109"/>
        <end position="177"/>
    </location>
</feature>
<evidence type="ECO:0000313" key="8">
    <source>
        <dbReference type="Proteomes" id="UP001158066"/>
    </source>
</evidence>
<dbReference type="Gene3D" id="2.30.42.10">
    <property type="match status" value="1"/>
</dbReference>
<keyword evidence="4 5" id="KW-0720">Serine protease</keyword>
<dbReference type="PANTHER" id="PTHR32060:SF22">
    <property type="entry name" value="CARBOXYL-TERMINAL-PROCESSING PEPTIDASE 3, CHLOROPLASTIC"/>
    <property type="match status" value="1"/>
</dbReference>
<dbReference type="Pfam" id="PF17820">
    <property type="entry name" value="PDZ_6"/>
    <property type="match status" value="1"/>
</dbReference>
<dbReference type="SUPFAM" id="SSF52096">
    <property type="entry name" value="ClpP/crotonase"/>
    <property type="match status" value="1"/>
</dbReference>
<dbReference type="CDD" id="cd06782">
    <property type="entry name" value="cpPDZ_CPP-like"/>
    <property type="match status" value="1"/>
</dbReference>
<dbReference type="SUPFAM" id="SSF47090">
    <property type="entry name" value="PGBD-like"/>
    <property type="match status" value="1"/>
</dbReference>
<dbReference type="GO" id="GO:0030288">
    <property type="term" value="C:outer membrane-bounded periplasmic space"/>
    <property type="evidence" value="ECO:0007669"/>
    <property type="project" value="TreeGrafter"/>
</dbReference>
<dbReference type="PANTHER" id="PTHR32060">
    <property type="entry name" value="TAIL-SPECIFIC PROTEASE"/>
    <property type="match status" value="1"/>
</dbReference>
<evidence type="ECO:0000256" key="4">
    <source>
        <dbReference type="ARBA" id="ARBA00022825"/>
    </source>
</evidence>
<dbReference type="SUPFAM" id="SSF50156">
    <property type="entry name" value="PDZ domain-like"/>
    <property type="match status" value="1"/>
</dbReference>
<organism evidence="7 8">
    <name type="scientific">Anoxynatronum buryatiense</name>
    <dbReference type="NCBI Taxonomy" id="489973"/>
    <lineage>
        <taxon>Bacteria</taxon>
        <taxon>Bacillati</taxon>
        <taxon>Bacillota</taxon>
        <taxon>Clostridia</taxon>
        <taxon>Eubacteriales</taxon>
        <taxon>Clostridiaceae</taxon>
        <taxon>Anoxynatronum</taxon>
    </lineage>
</organism>
<dbReference type="PROSITE" id="PS50106">
    <property type="entry name" value="PDZ"/>
    <property type="match status" value="1"/>
</dbReference>
<evidence type="ECO:0000259" key="6">
    <source>
        <dbReference type="PROSITE" id="PS50106"/>
    </source>
</evidence>
<dbReference type="FunFam" id="2.30.42.10:FF:000063">
    <property type="entry name" value="Peptidase, S41 family"/>
    <property type="match status" value="1"/>
</dbReference>
<dbReference type="InterPro" id="IPR004447">
    <property type="entry name" value="Peptidase_S41A"/>
</dbReference>
<sequence>MQKPFTGFFPLSKTPAPLRPAETTNQITGRRMLLLTLAITLLLTGIFPLAAFANPLNETISREDQALIRQVILENYVIDIDPAKLETITVDSLAALLDENSYYLPDWYMQELMEEYSGEFEGIGAYIMEDGDRIIIAEPMPDSPAEKAGLLPGDQIVAVDGKSLEGLTVDDAVRLIKGPAGTEVRLYIRRAGHDSPVVFSITRQQIVVSSVRDRVFDGMIGYLEVRQFSDHTTEYTQKAIDDFRASGITKLIIDLRGNPGGLLMEGVEFSRLFIPRGPVVHVFYREGSITYSSYLGEEPFENIVVLVDENSASAAEIFAAAFKDRGNGIIVGEPTYGKGSVQRLYPLPSGAGFKLTEAIYLSPDYATIDGMGINPAINMLRFHPNHDPEKLLPLEINRKPLLGEQGEDIAAAQQRLRNMGYSITDPAGAFGTSTQEAVKAFQEDQGLFPYGVLDFSTQRRLQRTYISWLLAPEQDMQLTTALYYLRGNRSSHMGVEPIPFGSPAVNQ</sequence>
<dbReference type="InterPro" id="IPR036034">
    <property type="entry name" value="PDZ_sf"/>
</dbReference>
<dbReference type="GO" id="GO:0007165">
    <property type="term" value="P:signal transduction"/>
    <property type="evidence" value="ECO:0007669"/>
    <property type="project" value="TreeGrafter"/>
</dbReference>
<comment type="caution">
    <text evidence="7">The sequence shown here is derived from an EMBL/GenBank/DDBJ whole genome shotgun (WGS) entry which is preliminary data.</text>
</comment>
<dbReference type="SMART" id="SM00228">
    <property type="entry name" value="PDZ"/>
    <property type="match status" value="1"/>
</dbReference>
<accession>A0AA45WWC4</accession>
<keyword evidence="3 5" id="KW-0378">Hydrolase</keyword>
<dbReference type="CDD" id="cd07560">
    <property type="entry name" value="Peptidase_S41_CPP"/>
    <property type="match status" value="1"/>
</dbReference>
<comment type="similarity">
    <text evidence="1 5">Belongs to the peptidase S41A family.</text>
</comment>
<protein>
    <submittedName>
        <fullName evidence="7">Carboxyl-terminal processing protease</fullName>
    </submittedName>
</protein>
<name>A0AA45WWC4_9CLOT</name>
<evidence type="ECO:0000256" key="5">
    <source>
        <dbReference type="RuleBase" id="RU004404"/>
    </source>
</evidence>
<dbReference type="Gene3D" id="3.30.750.44">
    <property type="match status" value="1"/>
</dbReference>
<evidence type="ECO:0000256" key="1">
    <source>
        <dbReference type="ARBA" id="ARBA00009179"/>
    </source>
</evidence>